<dbReference type="EMBL" id="FNGY01000006">
    <property type="protein sequence ID" value="SDN09774.1"/>
    <property type="molecule type" value="Genomic_DNA"/>
</dbReference>
<dbReference type="RefSeq" id="WP_074609335.1">
    <property type="nucleotide sequence ID" value="NZ_FNGY01000006.1"/>
</dbReference>
<protein>
    <recommendedName>
        <fullName evidence="3">Lipocalin-like domain-containing protein</fullName>
    </recommendedName>
</protein>
<evidence type="ECO:0000313" key="1">
    <source>
        <dbReference type="EMBL" id="SDN09774.1"/>
    </source>
</evidence>
<dbReference type="STRING" id="430522.BFS30_10185"/>
<dbReference type="Proteomes" id="UP000183200">
    <property type="component" value="Unassembled WGS sequence"/>
</dbReference>
<evidence type="ECO:0000313" key="2">
    <source>
        <dbReference type="Proteomes" id="UP000183200"/>
    </source>
</evidence>
<dbReference type="OrthoDB" id="1493972at2"/>
<name>A0A1G9YKZ9_9SPHI</name>
<reference evidence="2" key="1">
    <citation type="submission" date="2016-10" db="EMBL/GenBank/DDBJ databases">
        <authorList>
            <person name="Varghese N."/>
            <person name="Submissions S."/>
        </authorList>
    </citation>
    <scope>NUCLEOTIDE SEQUENCE [LARGE SCALE GENOMIC DNA]</scope>
    <source>
        <strain evidence="2">DSM 19110</strain>
    </source>
</reference>
<keyword evidence="2" id="KW-1185">Reference proteome</keyword>
<evidence type="ECO:0008006" key="3">
    <source>
        <dbReference type="Google" id="ProtNLM"/>
    </source>
</evidence>
<sequence length="155" mass="17690">MNLKITALLLTTALVPVLKHGNNPNHVAKDVPIKGTWELVSGVTIQKGDTTFTDYRKGQRQIKIINDTHFAFLNHDLKMGKEGTPVFVAGGGKYTLKGNQYTEHLEYCNYREWENKTFTFTVTLKKDTLTQRGMEKDEKIGVDREIIEKYVKSID</sequence>
<dbReference type="AlphaFoldDB" id="A0A1G9YKZ9"/>
<gene>
    <name evidence="1" type="ORF">SAMN05421820_106157</name>
</gene>
<accession>A0A1G9YKZ9</accession>
<organism evidence="1 2">
    <name type="scientific">Pedobacter steynii</name>
    <dbReference type="NCBI Taxonomy" id="430522"/>
    <lineage>
        <taxon>Bacteria</taxon>
        <taxon>Pseudomonadati</taxon>
        <taxon>Bacteroidota</taxon>
        <taxon>Sphingobacteriia</taxon>
        <taxon>Sphingobacteriales</taxon>
        <taxon>Sphingobacteriaceae</taxon>
        <taxon>Pedobacter</taxon>
    </lineage>
</organism>
<proteinExistence type="predicted"/>